<comment type="similarity">
    <text evidence="1">Belongs to the DIM1 family.</text>
</comment>
<gene>
    <name evidence="2" type="ORF">Ahy_A03g016274</name>
</gene>
<dbReference type="EMBL" id="SDMP01000003">
    <property type="protein sequence ID" value="RYR69726.1"/>
    <property type="molecule type" value="Genomic_DNA"/>
</dbReference>
<dbReference type="Gene3D" id="3.40.30.10">
    <property type="entry name" value="Glutaredoxin"/>
    <property type="match status" value="1"/>
</dbReference>
<evidence type="ECO:0000313" key="2">
    <source>
        <dbReference type="EMBL" id="RYR69726.1"/>
    </source>
</evidence>
<dbReference type="GO" id="GO:0046540">
    <property type="term" value="C:U4/U6 x U5 tri-snRNP complex"/>
    <property type="evidence" value="ECO:0007669"/>
    <property type="project" value="InterPro"/>
</dbReference>
<evidence type="ECO:0008006" key="4">
    <source>
        <dbReference type="Google" id="ProtNLM"/>
    </source>
</evidence>
<dbReference type="GO" id="GO:0005681">
    <property type="term" value="C:spliceosomal complex"/>
    <property type="evidence" value="ECO:0007669"/>
    <property type="project" value="TreeGrafter"/>
</dbReference>
<sequence>MSYLLPHLHSGWAVDQAILSEEERVVVIRFGHDWDDTCMQMDEVLAAVAETIKSFAVIYLVDITEVPDFNTMYELYDPCTVMFFFRNKHIMIDLGTGNNNKINWALKDKQEFIDIVETVYRGARKGRGLELEHPDSCSLLPLPCSGYPCQLEYNHLNLPKRVLHHHLQGANNLSSKIQPAPLCSSEAVLQHGNLFQGFQETEIE</sequence>
<accession>A0A445E2Q9</accession>
<dbReference type="CDD" id="cd02954">
    <property type="entry name" value="DIM1"/>
    <property type="match status" value="1"/>
</dbReference>
<proteinExistence type="inferred from homology"/>
<dbReference type="SUPFAM" id="SSF52833">
    <property type="entry name" value="Thioredoxin-like"/>
    <property type="match status" value="1"/>
</dbReference>
<dbReference type="GO" id="GO:0005682">
    <property type="term" value="C:U5 snRNP"/>
    <property type="evidence" value="ECO:0007669"/>
    <property type="project" value="TreeGrafter"/>
</dbReference>
<comment type="caution">
    <text evidence="2">The sequence shown here is derived from an EMBL/GenBank/DDBJ whole genome shotgun (WGS) entry which is preliminary data.</text>
</comment>
<dbReference type="Pfam" id="PF02966">
    <property type="entry name" value="DIM1"/>
    <property type="match status" value="1"/>
</dbReference>
<dbReference type="STRING" id="3818.A0A445E2Q9"/>
<evidence type="ECO:0000313" key="3">
    <source>
        <dbReference type="Proteomes" id="UP000289738"/>
    </source>
</evidence>
<protein>
    <recommendedName>
        <fullName evidence="4">Thioredoxin-like protein</fullName>
    </recommendedName>
</protein>
<dbReference type="InterPro" id="IPR004123">
    <property type="entry name" value="Dim1"/>
</dbReference>
<dbReference type="GO" id="GO:0000398">
    <property type="term" value="P:mRNA splicing, via spliceosome"/>
    <property type="evidence" value="ECO:0007669"/>
    <property type="project" value="InterPro"/>
</dbReference>
<dbReference type="AlphaFoldDB" id="A0A445E2Q9"/>
<dbReference type="FunFam" id="3.40.30.10:FF:000004">
    <property type="entry name" value="Spliceosomal protein DIB1"/>
    <property type="match status" value="1"/>
</dbReference>
<dbReference type="PANTHER" id="PTHR12052:SF13">
    <property type="entry name" value="THIOREDOXIN-LIKE PROTEIN YLS8"/>
    <property type="match status" value="1"/>
</dbReference>
<name>A0A445E2Q9_ARAHY</name>
<organism evidence="2 3">
    <name type="scientific">Arachis hypogaea</name>
    <name type="common">Peanut</name>
    <dbReference type="NCBI Taxonomy" id="3818"/>
    <lineage>
        <taxon>Eukaryota</taxon>
        <taxon>Viridiplantae</taxon>
        <taxon>Streptophyta</taxon>
        <taxon>Embryophyta</taxon>
        <taxon>Tracheophyta</taxon>
        <taxon>Spermatophyta</taxon>
        <taxon>Magnoliopsida</taxon>
        <taxon>eudicotyledons</taxon>
        <taxon>Gunneridae</taxon>
        <taxon>Pentapetalae</taxon>
        <taxon>rosids</taxon>
        <taxon>fabids</taxon>
        <taxon>Fabales</taxon>
        <taxon>Fabaceae</taxon>
        <taxon>Papilionoideae</taxon>
        <taxon>50 kb inversion clade</taxon>
        <taxon>dalbergioids sensu lato</taxon>
        <taxon>Dalbergieae</taxon>
        <taxon>Pterocarpus clade</taxon>
        <taxon>Arachis</taxon>
    </lineage>
</organism>
<keyword evidence="3" id="KW-1185">Reference proteome</keyword>
<dbReference type="SMART" id="SM01410">
    <property type="entry name" value="DIM1"/>
    <property type="match status" value="1"/>
</dbReference>
<evidence type="ECO:0000256" key="1">
    <source>
        <dbReference type="ARBA" id="ARBA00008241"/>
    </source>
</evidence>
<dbReference type="Proteomes" id="UP000289738">
    <property type="component" value="Chromosome A03"/>
</dbReference>
<dbReference type="PANTHER" id="PTHR12052">
    <property type="entry name" value="THIOREDOXIN-LIKE PROTEN 4A, 4B"/>
    <property type="match status" value="1"/>
</dbReference>
<dbReference type="InterPro" id="IPR036249">
    <property type="entry name" value="Thioredoxin-like_sf"/>
</dbReference>
<reference evidence="2 3" key="1">
    <citation type="submission" date="2019-01" db="EMBL/GenBank/DDBJ databases">
        <title>Sequencing of cultivated peanut Arachis hypogaea provides insights into genome evolution and oil improvement.</title>
        <authorList>
            <person name="Chen X."/>
        </authorList>
    </citation>
    <scope>NUCLEOTIDE SEQUENCE [LARGE SCALE GENOMIC DNA]</scope>
    <source>
        <strain evidence="3">cv. Fuhuasheng</strain>
        <tissue evidence="2">Leaves</tissue>
    </source>
</reference>